<name>F0SYC2_SYNGF</name>
<dbReference type="PANTHER" id="PTHR38445:SF7">
    <property type="entry name" value="GNTR-FAMILY TRANSCRIPTIONAL REGULATOR"/>
    <property type="match status" value="1"/>
</dbReference>
<keyword evidence="2" id="KW-0238">DNA-binding</keyword>
<evidence type="ECO:0000256" key="3">
    <source>
        <dbReference type="ARBA" id="ARBA00023163"/>
    </source>
</evidence>
<dbReference type="InterPro" id="IPR000524">
    <property type="entry name" value="Tscrpt_reg_HTH_GntR"/>
</dbReference>
<keyword evidence="3" id="KW-0804">Transcription</keyword>
<evidence type="ECO:0000256" key="2">
    <source>
        <dbReference type="ARBA" id="ARBA00023125"/>
    </source>
</evidence>
<dbReference type="HOGENOM" id="CLU_017584_10_4_9"/>
<dbReference type="SUPFAM" id="SSF46785">
    <property type="entry name" value="Winged helix' DNA-binding domain"/>
    <property type="match status" value="1"/>
</dbReference>
<keyword evidence="1" id="KW-0805">Transcription regulation</keyword>
<organism evidence="5 6">
    <name type="scientific">Syntrophobotulus glycolicus (strain DSM 8271 / FlGlyR)</name>
    <dbReference type="NCBI Taxonomy" id="645991"/>
    <lineage>
        <taxon>Bacteria</taxon>
        <taxon>Bacillati</taxon>
        <taxon>Bacillota</taxon>
        <taxon>Clostridia</taxon>
        <taxon>Eubacteriales</taxon>
        <taxon>Desulfitobacteriaceae</taxon>
        <taxon>Syntrophobotulus</taxon>
    </lineage>
</organism>
<dbReference type="RefSeq" id="WP_013624825.1">
    <property type="nucleotide sequence ID" value="NC_015172.1"/>
</dbReference>
<reference evidence="6" key="2">
    <citation type="submission" date="2011-02" db="EMBL/GenBank/DDBJ databases">
        <title>The complete genome of Syntrophobotulus glycolicus DSM 8271.</title>
        <authorList>
            <person name="Lucas S."/>
            <person name="Copeland A."/>
            <person name="Lapidus A."/>
            <person name="Bruce D."/>
            <person name="Goodwin L."/>
            <person name="Pitluck S."/>
            <person name="Kyrpides N."/>
            <person name="Mavromatis K."/>
            <person name="Pagani I."/>
            <person name="Ivanova N."/>
            <person name="Mikhailova N."/>
            <person name="Chertkov O."/>
            <person name="Held B."/>
            <person name="Detter J.C."/>
            <person name="Tapia R."/>
            <person name="Han C."/>
            <person name="Land M."/>
            <person name="Hauser L."/>
            <person name="Markowitz V."/>
            <person name="Cheng J.-F."/>
            <person name="Hugenholtz P."/>
            <person name="Woyke T."/>
            <person name="Wu D."/>
            <person name="Spring S."/>
            <person name="Schroeder M."/>
            <person name="Brambilla E."/>
            <person name="Klenk H.-P."/>
            <person name="Eisen J.A."/>
        </authorList>
    </citation>
    <scope>NUCLEOTIDE SEQUENCE [LARGE SCALE GENOMIC DNA]</scope>
    <source>
        <strain evidence="6">DSM 8271 / FlGlyR</strain>
    </source>
</reference>
<gene>
    <name evidence="5" type="ordered locus">Sgly_1659</name>
</gene>
<dbReference type="Pfam" id="PF00392">
    <property type="entry name" value="GntR"/>
    <property type="match status" value="1"/>
</dbReference>
<evidence type="ECO:0000259" key="4">
    <source>
        <dbReference type="PROSITE" id="PS50949"/>
    </source>
</evidence>
<keyword evidence="6" id="KW-1185">Reference proteome</keyword>
<dbReference type="GO" id="GO:0003677">
    <property type="term" value="F:DNA binding"/>
    <property type="evidence" value="ECO:0007669"/>
    <property type="project" value="UniProtKB-KW"/>
</dbReference>
<dbReference type="EMBL" id="CP002547">
    <property type="protein sequence ID" value="ADY55957.1"/>
    <property type="molecule type" value="Genomic_DNA"/>
</dbReference>
<accession>F0SYC2</accession>
<dbReference type="InterPro" id="IPR036390">
    <property type="entry name" value="WH_DNA-bd_sf"/>
</dbReference>
<evidence type="ECO:0000313" key="5">
    <source>
        <dbReference type="EMBL" id="ADY55957.1"/>
    </source>
</evidence>
<dbReference type="InterPro" id="IPR036388">
    <property type="entry name" value="WH-like_DNA-bd_sf"/>
</dbReference>
<reference evidence="5 6" key="1">
    <citation type="journal article" date="2011" name="Stand. Genomic Sci.">
        <title>Complete genome sequence of Syntrophobotulus glycolicus type strain (FlGlyR).</title>
        <authorList>
            <person name="Han C."/>
            <person name="Mwirichia R."/>
            <person name="Chertkov O."/>
            <person name="Held B."/>
            <person name="Lapidus A."/>
            <person name="Nolan M."/>
            <person name="Lucas S."/>
            <person name="Hammon N."/>
            <person name="Deshpande S."/>
            <person name="Cheng J.F."/>
            <person name="Tapia R."/>
            <person name="Goodwin L."/>
            <person name="Pitluck S."/>
            <person name="Huntemann M."/>
            <person name="Liolios K."/>
            <person name="Ivanova N."/>
            <person name="Pagani I."/>
            <person name="Mavromatis K."/>
            <person name="Ovchinikova G."/>
            <person name="Pati A."/>
            <person name="Chen A."/>
            <person name="Palaniappan K."/>
            <person name="Land M."/>
            <person name="Hauser L."/>
            <person name="Brambilla E.M."/>
            <person name="Rohde M."/>
            <person name="Spring S."/>
            <person name="Sikorski J."/>
            <person name="Goker M."/>
            <person name="Woyke T."/>
            <person name="Bristow J."/>
            <person name="Eisen J.A."/>
            <person name="Markowitz V."/>
            <person name="Hugenholtz P."/>
            <person name="Kyrpides N.C."/>
            <person name="Klenk H.P."/>
            <person name="Detter J.C."/>
        </authorList>
    </citation>
    <scope>NUCLEOTIDE SEQUENCE [LARGE SCALE GENOMIC DNA]</scope>
    <source>
        <strain evidence="6">DSM 8271 / FlGlyR</strain>
    </source>
</reference>
<dbReference type="GO" id="GO:0003700">
    <property type="term" value="F:DNA-binding transcription factor activity"/>
    <property type="evidence" value="ECO:0007669"/>
    <property type="project" value="InterPro"/>
</dbReference>
<dbReference type="Gene3D" id="1.10.10.10">
    <property type="entry name" value="Winged helix-like DNA-binding domain superfamily/Winged helix DNA-binding domain"/>
    <property type="match status" value="1"/>
</dbReference>
<feature type="domain" description="HTH gntR-type" evidence="4">
    <location>
        <begin position="14"/>
        <end position="82"/>
    </location>
</feature>
<dbReference type="STRING" id="645991.Sgly_1659"/>
<dbReference type="PANTHER" id="PTHR38445">
    <property type="entry name" value="HTH-TYPE TRANSCRIPTIONAL REPRESSOR YTRA"/>
    <property type="match status" value="1"/>
</dbReference>
<dbReference type="Proteomes" id="UP000007488">
    <property type="component" value="Chromosome"/>
</dbReference>
<evidence type="ECO:0000256" key="1">
    <source>
        <dbReference type="ARBA" id="ARBA00023015"/>
    </source>
</evidence>
<sequence>MTALDIIISNQSDIPIYQQIVTQMKNLMMNGELSEGDPLPSIRTLATELQISSITTKRAYEELEREGYIVSQVGRGSFVNAQNKELMREKRMKIVEEKLAEAVAAAKMIEMSRDDLRELLDILFGEDMK</sequence>
<dbReference type="eggNOG" id="COG1725">
    <property type="taxonomic scope" value="Bacteria"/>
</dbReference>
<dbReference type="KEGG" id="sgy:Sgly_1659"/>
<dbReference type="CDD" id="cd07377">
    <property type="entry name" value="WHTH_GntR"/>
    <property type="match status" value="1"/>
</dbReference>
<dbReference type="SMART" id="SM00345">
    <property type="entry name" value="HTH_GNTR"/>
    <property type="match status" value="1"/>
</dbReference>
<evidence type="ECO:0000313" key="6">
    <source>
        <dbReference type="Proteomes" id="UP000007488"/>
    </source>
</evidence>
<dbReference type="PROSITE" id="PS50949">
    <property type="entry name" value="HTH_GNTR"/>
    <property type="match status" value="1"/>
</dbReference>
<proteinExistence type="predicted"/>
<dbReference type="AlphaFoldDB" id="F0SYC2"/>
<protein>
    <submittedName>
        <fullName evidence="5">Transcriptional regulator, GntR family</fullName>
    </submittedName>
</protein>